<dbReference type="PANTHER" id="PTHR10953">
    <property type="entry name" value="UBIQUITIN-ACTIVATING ENZYME E1"/>
    <property type="match status" value="1"/>
</dbReference>
<name>A0A7V3J9P2_UNCC3</name>
<gene>
    <name evidence="3" type="ORF">ENV41_02200</name>
</gene>
<proteinExistence type="inferred from homology"/>
<dbReference type="GO" id="GO:0004792">
    <property type="term" value="F:thiosulfate-cyanide sulfurtransferase activity"/>
    <property type="evidence" value="ECO:0007669"/>
    <property type="project" value="TreeGrafter"/>
</dbReference>
<dbReference type="InterPro" id="IPR045886">
    <property type="entry name" value="ThiF/MoeB/HesA"/>
</dbReference>
<dbReference type="Gene3D" id="3.40.50.720">
    <property type="entry name" value="NAD(P)-binding Rossmann-like Domain"/>
    <property type="match status" value="1"/>
</dbReference>
<accession>A0A7V3J9P2</accession>
<dbReference type="GO" id="GO:0008641">
    <property type="term" value="F:ubiquitin-like modifier activating enzyme activity"/>
    <property type="evidence" value="ECO:0007669"/>
    <property type="project" value="InterPro"/>
</dbReference>
<dbReference type="InterPro" id="IPR000594">
    <property type="entry name" value="ThiF_NAD_FAD-bd"/>
</dbReference>
<dbReference type="SUPFAM" id="SSF69572">
    <property type="entry name" value="Activating enzymes of the ubiquitin-like proteins"/>
    <property type="match status" value="1"/>
</dbReference>
<protein>
    <recommendedName>
        <fullName evidence="2">THIF-type NAD/FAD binding fold domain-containing protein</fullName>
    </recommendedName>
</protein>
<dbReference type="GO" id="GO:0008146">
    <property type="term" value="F:sulfotransferase activity"/>
    <property type="evidence" value="ECO:0007669"/>
    <property type="project" value="TreeGrafter"/>
</dbReference>
<dbReference type="Pfam" id="PF00899">
    <property type="entry name" value="ThiF"/>
    <property type="match status" value="1"/>
</dbReference>
<dbReference type="InterPro" id="IPR035985">
    <property type="entry name" value="Ubiquitin-activating_enz"/>
</dbReference>
<evidence type="ECO:0000256" key="1">
    <source>
        <dbReference type="ARBA" id="ARBA00009919"/>
    </source>
</evidence>
<comment type="caution">
    <text evidence="3">The sequence shown here is derived from an EMBL/GenBank/DDBJ whole genome shotgun (WGS) entry which is preliminary data.</text>
</comment>
<feature type="domain" description="THIF-type NAD/FAD binding fold" evidence="2">
    <location>
        <begin position="10"/>
        <end position="245"/>
    </location>
</feature>
<sequence>MEKGIIDSRYTRQALFYKIGTDGQKKIQKASAVVIGCGALGSVIANNLCRSGVGRIRIVDRDFVELDNLQRQILFDESDAQNRIPKSIAAVEKLKKVNSSIELEAVVTDVTPRNVENIIKGFQVVLDGTDNLETRFLLNDASIKLGIPWIYGAAVGSYGMTMTIMPYQSPCFRCFIRNIPPPGTLATCDHAGVLNSIPSIVASLQTTAALKIFVGSRDLSVGQIIWIDVWGNEFHNIMLSKDNNCITCAKFDFEFLEGKAISWATVLCGRNMVQITPAEEKEIDLESLRKNLSQVGEVFYNGFMLITKLENYELIIFPTGRAMIKGITDVSVARTLYARYIGT</sequence>
<reference evidence="3" key="1">
    <citation type="journal article" date="2020" name="mSystems">
        <title>Genome- and Community-Level Interaction Insights into Carbon Utilization and Element Cycling Functions of Hydrothermarchaeota in Hydrothermal Sediment.</title>
        <authorList>
            <person name="Zhou Z."/>
            <person name="Liu Y."/>
            <person name="Xu W."/>
            <person name="Pan J."/>
            <person name="Luo Z.H."/>
            <person name="Li M."/>
        </authorList>
    </citation>
    <scope>NUCLEOTIDE SEQUENCE [LARGE SCALE GENOMIC DNA]</scope>
    <source>
        <strain evidence="3">SpSt-757</strain>
    </source>
</reference>
<comment type="similarity">
    <text evidence="1">Belongs to the HesA/MoeB/ThiF family.</text>
</comment>
<dbReference type="FunFam" id="3.40.50.720:FF:000080">
    <property type="entry name" value="Thiazole biosynthesis adenylyltransferase ThiF"/>
    <property type="match status" value="1"/>
</dbReference>
<organism evidence="3">
    <name type="scientific">candidate division CPR3 bacterium</name>
    <dbReference type="NCBI Taxonomy" id="2268181"/>
    <lineage>
        <taxon>Bacteria</taxon>
        <taxon>Bacteria division CPR3</taxon>
    </lineage>
</organism>
<dbReference type="AlphaFoldDB" id="A0A7V3J9P2"/>
<evidence type="ECO:0000259" key="2">
    <source>
        <dbReference type="Pfam" id="PF00899"/>
    </source>
</evidence>
<evidence type="ECO:0000313" key="3">
    <source>
        <dbReference type="EMBL" id="HFZ08927.1"/>
    </source>
</evidence>
<dbReference type="PANTHER" id="PTHR10953:SF102">
    <property type="entry name" value="ADENYLYLTRANSFERASE AND SULFURTRANSFERASE MOCS3"/>
    <property type="match status" value="1"/>
</dbReference>
<dbReference type="EMBL" id="DTGG01000074">
    <property type="protein sequence ID" value="HFZ08927.1"/>
    <property type="molecule type" value="Genomic_DNA"/>
</dbReference>
<dbReference type="GO" id="GO:0005829">
    <property type="term" value="C:cytosol"/>
    <property type="evidence" value="ECO:0007669"/>
    <property type="project" value="TreeGrafter"/>
</dbReference>
<dbReference type="CDD" id="cd00757">
    <property type="entry name" value="ThiF_MoeB_HesA_family"/>
    <property type="match status" value="1"/>
</dbReference>
<dbReference type="GO" id="GO:0016779">
    <property type="term" value="F:nucleotidyltransferase activity"/>
    <property type="evidence" value="ECO:0007669"/>
    <property type="project" value="TreeGrafter"/>
</dbReference>